<reference evidence="3 4" key="1">
    <citation type="submission" date="2020-08" db="EMBL/GenBank/DDBJ databases">
        <title>A Genomic Blueprint of the Chicken Gut Microbiome.</title>
        <authorList>
            <person name="Gilroy R."/>
            <person name="Ravi A."/>
            <person name="Getino M."/>
            <person name="Pursley I."/>
            <person name="Horton D.L."/>
            <person name="Alikhan N.-F."/>
            <person name="Baker D."/>
            <person name="Gharbi K."/>
            <person name="Hall N."/>
            <person name="Watson M."/>
            <person name="Adriaenssens E.M."/>
            <person name="Foster-Nyarko E."/>
            <person name="Jarju S."/>
            <person name="Secka A."/>
            <person name="Antonio M."/>
            <person name="Oren A."/>
            <person name="Chaudhuri R."/>
            <person name="La Ragione R.M."/>
            <person name="Hildebrand F."/>
            <person name="Pallen M.J."/>
        </authorList>
    </citation>
    <scope>NUCLEOTIDE SEQUENCE [LARGE SCALE GENOMIC DNA]</scope>
    <source>
        <strain evidence="3 4">Sa2BUA2</strain>
    </source>
</reference>
<dbReference type="InterPro" id="IPR003615">
    <property type="entry name" value="HNH_nuc"/>
</dbReference>
<evidence type="ECO:0000259" key="2">
    <source>
        <dbReference type="SMART" id="SM00507"/>
    </source>
</evidence>
<name>A0ABR8YKU4_9MICC</name>
<feature type="region of interest" description="Disordered" evidence="1">
    <location>
        <begin position="540"/>
        <end position="570"/>
    </location>
</feature>
<feature type="compositionally biased region" description="Polar residues" evidence="1">
    <location>
        <begin position="19"/>
        <end position="38"/>
    </location>
</feature>
<proteinExistence type="predicted"/>
<feature type="compositionally biased region" description="Low complexity" evidence="1">
    <location>
        <begin position="555"/>
        <end position="564"/>
    </location>
</feature>
<organism evidence="3 4">
    <name type="scientific">Arthrobacter pullicola</name>
    <dbReference type="NCBI Taxonomy" id="2762224"/>
    <lineage>
        <taxon>Bacteria</taxon>
        <taxon>Bacillati</taxon>
        <taxon>Actinomycetota</taxon>
        <taxon>Actinomycetes</taxon>
        <taxon>Micrococcales</taxon>
        <taxon>Micrococcaceae</taxon>
        <taxon>Arthrobacter</taxon>
    </lineage>
</organism>
<feature type="domain" description="HNH nuclease" evidence="2">
    <location>
        <begin position="457"/>
        <end position="509"/>
    </location>
</feature>
<feature type="region of interest" description="Disordered" evidence="1">
    <location>
        <begin position="1"/>
        <end position="42"/>
    </location>
</feature>
<gene>
    <name evidence="3" type="ORF">H9638_13590</name>
</gene>
<protein>
    <submittedName>
        <fullName evidence="3">DUF222 domain-containing protein</fullName>
    </submittedName>
</protein>
<dbReference type="InterPro" id="IPR003870">
    <property type="entry name" value="DUF222"/>
</dbReference>
<comment type="caution">
    <text evidence="3">The sequence shown here is derived from an EMBL/GenBank/DDBJ whole genome shotgun (WGS) entry which is preliminary data.</text>
</comment>
<dbReference type="Proteomes" id="UP000652763">
    <property type="component" value="Unassembled WGS sequence"/>
</dbReference>
<dbReference type="EMBL" id="JACSQC010000006">
    <property type="protein sequence ID" value="MBD8044839.1"/>
    <property type="molecule type" value="Genomic_DNA"/>
</dbReference>
<feature type="region of interest" description="Disordered" evidence="1">
    <location>
        <begin position="294"/>
        <end position="366"/>
    </location>
</feature>
<evidence type="ECO:0000313" key="3">
    <source>
        <dbReference type="EMBL" id="MBD8044839.1"/>
    </source>
</evidence>
<dbReference type="Pfam" id="PF02720">
    <property type="entry name" value="DUF222"/>
    <property type="match status" value="1"/>
</dbReference>
<evidence type="ECO:0000256" key="1">
    <source>
        <dbReference type="SAM" id="MobiDB-lite"/>
    </source>
</evidence>
<dbReference type="CDD" id="cd00085">
    <property type="entry name" value="HNHc"/>
    <property type="match status" value="1"/>
</dbReference>
<dbReference type="SMART" id="SM00507">
    <property type="entry name" value="HNHc"/>
    <property type="match status" value="1"/>
</dbReference>
<accession>A0ABR8YKU4</accession>
<keyword evidence="4" id="KW-1185">Reference proteome</keyword>
<sequence>MTPTAPSEDRLFEAMSDACGSNSGRSNPCGSDTGSRPNSEGRLSCLDTFSASSTSNDASPFHGAVSLISPETLDPEEAGTVLARLAALASWAKAQQTRVVHRLEALIAEEVEGSLQQPDEGLAMSLTAAEAGAVLNIPHMSALQLVSDASQLCTDRTATLAALSHGHISHRHARAVLDQLQNIPRAQAPDFEAELLSAAEGRTCAQFTRTARRLRERRWPETISARHRTALDKRRVSFDPAADGMGEFCARIAAEKGQAIYTALTLAAQGERKAGDPRTLDQLRADIFTSLMLHSSGTPPAGDSWAPDSKQPAMPAPSSTGLSETGGFQPGEGWPGAGNSPADEGYPGTGSSPVVGRCPAAGESSTDGYLPGAAGFPNTITEWDDTAGIKAEIMVLISAETLFGDNEHCAELNGVGPISAEAGRRLARQALHWTGLVQDPSTGEILAVGRRRKIPAGLKRWLQARDGTCRFPGCGVSPARTEIDHTHPWASGGLTEHGNLAHLCPKHHRYKTLGFWRARQKEPGFLEWISPLGRIYQTSPQLHYGPNRQASGSCSPQSTATPSDSDPPPF</sequence>
<dbReference type="Gene3D" id="1.10.30.50">
    <property type="match status" value="1"/>
</dbReference>
<evidence type="ECO:0000313" key="4">
    <source>
        <dbReference type="Proteomes" id="UP000652763"/>
    </source>
</evidence>
<dbReference type="RefSeq" id="WP_191748187.1">
    <property type="nucleotide sequence ID" value="NZ_JACSQC010000006.1"/>
</dbReference>